<evidence type="ECO:0000256" key="5">
    <source>
        <dbReference type="ARBA" id="ARBA00023002"/>
    </source>
</evidence>
<dbReference type="Gene3D" id="3.90.180.10">
    <property type="entry name" value="Medium-chain alcohol dehydrogenases, catalytic domain"/>
    <property type="match status" value="1"/>
</dbReference>
<keyword evidence="6" id="KW-0520">NAD</keyword>
<dbReference type="GO" id="GO:0005829">
    <property type="term" value="C:cytosol"/>
    <property type="evidence" value="ECO:0007669"/>
    <property type="project" value="TreeGrafter"/>
</dbReference>
<dbReference type="SUPFAM" id="SSF51735">
    <property type="entry name" value="NAD(P)-binding Rossmann-fold domains"/>
    <property type="match status" value="1"/>
</dbReference>
<dbReference type="InterPro" id="IPR036291">
    <property type="entry name" value="NAD(P)-bd_dom_sf"/>
</dbReference>
<dbReference type="Pfam" id="PF00107">
    <property type="entry name" value="ADH_zinc_N"/>
    <property type="match status" value="1"/>
</dbReference>
<evidence type="ECO:0000256" key="1">
    <source>
        <dbReference type="ARBA" id="ARBA00001947"/>
    </source>
</evidence>
<name>A0A9D2PX46_9MICO</name>
<comment type="similarity">
    <text evidence="2 7">Belongs to the zinc-containing alcohol dehydrogenase family.</text>
</comment>
<protein>
    <submittedName>
        <fullName evidence="10">Alcohol dehydrogenase catalytic domain-containing protein</fullName>
    </submittedName>
</protein>
<evidence type="ECO:0000313" key="11">
    <source>
        <dbReference type="Proteomes" id="UP000823854"/>
    </source>
</evidence>
<organism evidence="10 11">
    <name type="scientific">Candidatus Brachybacterium intestinipullorum</name>
    <dbReference type="NCBI Taxonomy" id="2838512"/>
    <lineage>
        <taxon>Bacteria</taxon>
        <taxon>Bacillati</taxon>
        <taxon>Actinomycetota</taxon>
        <taxon>Actinomycetes</taxon>
        <taxon>Micrococcales</taxon>
        <taxon>Dermabacteraceae</taxon>
        <taxon>Brachybacterium</taxon>
    </lineage>
</organism>
<evidence type="ECO:0000256" key="6">
    <source>
        <dbReference type="ARBA" id="ARBA00023027"/>
    </source>
</evidence>
<evidence type="ECO:0000256" key="2">
    <source>
        <dbReference type="ARBA" id="ARBA00008072"/>
    </source>
</evidence>
<dbReference type="PANTHER" id="PTHR43880">
    <property type="entry name" value="ALCOHOL DEHYDROGENASE"/>
    <property type="match status" value="1"/>
</dbReference>
<gene>
    <name evidence="10" type="ORF">H9932_04055</name>
</gene>
<keyword evidence="3 7" id="KW-0479">Metal-binding</keyword>
<dbReference type="PROSITE" id="PS00059">
    <property type="entry name" value="ADH_ZINC"/>
    <property type="match status" value="1"/>
</dbReference>
<evidence type="ECO:0000256" key="3">
    <source>
        <dbReference type="ARBA" id="ARBA00022723"/>
    </source>
</evidence>
<dbReference type="AlphaFoldDB" id="A0A9D2PX46"/>
<reference evidence="10" key="1">
    <citation type="journal article" date="2021" name="PeerJ">
        <title>Extensive microbial diversity within the chicken gut microbiome revealed by metagenomics and culture.</title>
        <authorList>
            <person name="Gilroy R."/>
            <person name="Ravi A."/>
            <person name="Getino M."/>
            <person name="Pursley I."/>
            <person name="Horton D.L."/>
            <person name="Alikhan N.F."/>
            <person name="Baker D."/>
            <person name="Gharbi K."/>
            <person name="Hall N."/>
            <person name="Watson M."/>
            <person name="Adriaenssens E.M."/>
            <person name="Foster-Nyarko E."/>
            <person name="Jarju S."/>
            <person name="Secka A."/>
            <person name="Antonio M."/>
            <person name="Oren A."/>
            <person name="Chaudhuri R.R."/>
            <person name="La Ragione R."/>
            <person name="Hildebrand F."/>
            <person name="Pallen M.J."/>
        </authorList>
    </citation>
    <scope>NUCLEOTIDE SEQUENCE</scope>
    <source>
        <strain evidence="10">CHK130-7132</strain>
    </source>
</reference>
<evidence type="ECO:0000259" key="9">
    <source>
        <dbReference type="Pfam" id="PF08240"/>
    </source>
</evidence>
<dbReference type="GO" id="GO:0008270">
    <property type="term" value="F:zinc ion binding"/>
    <property type="evidence" value="ECO:0007669"/>
    <property type="project" value="InterPro"/>
</dbReference>
<dbReference type="Gene3D" id="3.40.50.720">
    <property type="entry name" value="NAD(P)-binding Rossmann-like Domain"/>
    <property type="match status" value="1"/>
</dbReference>
<feature type="domain" description="Alcohol dehydrogenase-like N-terminal" evidence="9">
    <location>
        <begin position="28"/>
        <end position="149"/>
    </location>
</feature>
<evidence type="ECO:0000256" key="4">
    <source>
        <dbReference type="ARBA" id="ARBA00022833"/>
    </source>
</evidence>
<dbReference type="EMBL" id="DWWC01000084">
    <property type="protein sequence ID" value="HJC68842.1"/>
    <property type="molecule type" value="Genomic_DNA"/>
</dbReference>
<feature type="domain" description="Alcohol dehydrogenase-like C-terminal" evidence="8">
    <location>
        <begin position="190"/>
        <end position="279"/>
    </location>
</feature>
<dbReference type="GO" id="GO:0046294">
    <property type="term" value="P:formaldehyde catabolic process"/>
    <property type="evidence" value="ECO:0007669"/>
    <property type="project" value="TreeGrafter"/>
</dbReference>
<dbReference type="Pfam" id="PF08240">
    <property type="entry name" value="ADH_N"/>
    <property type="match status" value="1"/>
</dbReference>
<comment type="cofactor">
    <cofactor evidence="1 7">
        <name>Zn(2+)</name>
        <dbReference type="ChEBI" id="CHEBI:29105"/>
    </cofactor>
</comment>
<feature type="non-terminal residue" evidence="10">
    <location>
        <position position="279"/>
    </location>
</feature>
<keyword evidence="4 7" id="KW-0862">Zinc</keyword>
<evidence type="ECO:0000313" key="10">
    <source>
        <dbReference type="EMBL" id="HJC68842.1"/>
    </source>
</evidence>
<dbReference type="PANTHER" id="PTHR43880:SF12">
    <property type="entry name" value="ALCOHOL DEHYDROGENASE CLASS-3"/>
    <property type="match status" value="1"/>
</dbReference>
<dbReference type="Proteomes" id="UP000823854">
    <property type="component" value="Unassembled WGS sequence"/>
</dbReference>
<reference evidence="10" key="2">
    <citation type="submission" date="2021-04" db="EMBL/GenBank/DDBJ databases">
        <authorList>
            <person name="Gilroy R."/>
        </authorList>
    </citation>
    <scope>NUCLEOTIDE SEQUENCE</scope>
    <source>
        <strain evidence="10">CHK130-7132</strain>
    </source>
</reference>
<dbReference type="FunFam" id="3.40.50.720:FF:000003">
    <property type="entry name" value="S-(hydroxymethyl)glutathione dehydrogenase"/>
    <property type="match status" value="1"/>
</dbReference>
<proteinExistence type="inferred from homology"/>
<dbReference type="SUPFAM" id="SSF50129">
    <property type="entry name" value="GroES-like"/>
    <property type="match status" value="1"/>
</dbReference>
<evidence type="ECO:0000259" key="8">
    <source>
        <dbReference type="Pfam" id="PF00107"/>
    </source>
</evidence>
<sequence length="279" mass="28758">MSWTVKGVVALAEKKPAELVDVVIPDPGPNDVVVDIEATGVCHTDLAYRDGGINDEFPFLLGHESAGRVSAVGEHVTHVEVGDYVVLNWRAVCGQCRACKKGVLQYCFDTHNASRPMTLTDGTELTAALGIGSFAEKTLVHEGQCTKVSEDAPAEVAGLLGCGVMAGIGAAINTGQVQRGESLAVIGLGGVGCAAIAGAKLAGATTLIGLDVDEKKLAAAEELGATHTLCTKDLSPQQVAEKVQELTGGFGADVVVDAVGIPQTYETAFYARDLAGRVV</sequence>
<dbReference type="InterPro" id="IPR013149">
    <property type="entry name" value="ADH-like_C"/>
</dbReference>
<dbReference type="InterPro" id="IPR011032">
    <property type="entry name" value="GroES-like_sf"/>
</dbReference>
<comment type="caution">
    <text evidence="10">The sequence shown here is derived from an EMBL/GenBank/DDBJ whole genome shotgun (WGS) entry which is preliminary data.</text>
</comment>
<dbReference type="GO" id="GO:0051903">
    <property type="term" value="F:S-(hydroxymethyl)glutathione dehydrogenase [NAD(P)+] activity"/>
    <property type="evidence" value="ECO:0007669"/>
    <property type="project" value="TreeGrafter"/>
</dbReference>
<accession>A0A9D2PX46</accession>
<evidence type="ECO:0000256" key="7">
    <source>
        <dbReference type="RuleBase" id="RU361277"/>
    </source>
</evidence>
<dbReference type="InterPro" id="IPR013154">
    <property type="entry name" value="ADH-like_N"/>
</dbReference>
<dbReference type="InterPro" id="IPR002328">
    <property type="entry name" value="ADH_Zn_CS"/>
</dbReference>
<keyword evidence="5" id="KW-0560">Oxidoreductase</keyword>